<dbReference type="EMBL" id="JAAMPC010000009">
    <property type="protein sequence ID" value="KAG2293105.1"/>
    <property type="molecule type" value="Genomic_DNA"/>
</dbReference>
<evidence type="ECO:0000313" key="2">
    <source>
        <dbReference type="EMBL" id="KAG2293105.1"/>
    </source>
</evidence>
<dbReference type="Proteomes" id="UP000886595">
    <property type="component" value="Unassembled WGS sequence"/>
</dbReference>
<name>A0A8X7RRT0_BRACI</name>
<proteinExistence type="predicted"/>
<organism evidence="2 3">
    <name type="scientific">Brassica carinata</name>
    <name type="common">Ethiopian mustard</name>
    <name type="synonym">Abyssinian cabbage</name>
    <dbReference type="NCBI Taxonomy" id="52824"/>
    <lineage>
        <taxon>Eukaryota</taxon>
        <taxon>Viridiplantae</taxon>
        <taxon>Streptophyta</taxon>
        <taxon>Embryophyta</taxon>
        <taxon>Tracheophyta</taxon>
        <taxon>Spermatophyta</taxon>
        <taxon>Magnoliopsida</taxon>
        <taxon>eudicotyledons</taxon>
        <taxon>Gunneridae</taxon>
        <taxon>Pentapetalae</taxon>
        <taxon>rosids</taxon>
        <taxon>malvids</taxon>
        <taxon>Brassicales</taxon>
        <taxon>Brassicaceae</taxon>
        <taxon>Brassiceae</taxon>
        <taxon>Brassica</taxon>
    </lineage>
</organism>
<feature type="signal peptide" evidence="1">
    <location>
        <begin position="1"/>
        <end position="20"/>
    </location>
</feature>
<comment type="caution">
    <text evidence="2">The sequence shown here is derived from an EMBL/GenBank/DDBJ whole genome shotgun (WGS) entry which is preliminary data.</text>
</comment>
<accession>A0A8X7RRT0</accession>
<keyword evidence="1" id="KW-0732">Signal</keyword>
<evidence type="ECO:0000313" key="3">
    <source>
        <dbReference type="Proteomes" id="UP000886595"/>
    </source>
</evidence>
<gene>
    <name evidence="2" type="ORF">Bca52824_039774</name>
</gene>
<protein>
    <submittedName>
        <fullName evidence="2">Uncharacterized protein</fullName>
    </submittedName>
</protein>
<dbReference type="AlphaFoldDB" id="A0A8X7RRT0"/>
<feature type="chain" id="PRO_5036486285" evidence="1">
    <location>
        <begin position="21"/>
        <end position="179"/>
    </location>
</feature>
<keyword evidence="3" id="KW-1185">Reference proteome</keyword>
<sequence length="179" mass="21071">MARLTLALDMLAFWPRRSMACALRNPPSHRRYMAMERRLSAPRAMAQKGERHFKHSSAERRGCPRYRVELSVTDPIDDTTVFVAFDMEMTFRQLKLRSFWLSPLFNHLVLAKAPLTCSYLTNTEVKFILVTTDLYVKDTKLINKPRFLRLYLRTCTVLKHRVWLLRLTARPSRIKQEAA</sequence>
<evidence type="ECO:0000256" key="1">
    <source>
        <dbReference type="SAM" id="SignalP"/>
    </source>
</evidence>
<reference evidence="2 3" key="1">
    <citation type="submission" date="2020-02" db="EMBL/GenBank/DDBJ databases">
        <authorList>
            <person name="Ma Q."/>
            <person name="Huang Y."/>
            <person name="Song X."/>
            <person name="Pei D."/>
        </authorList>
    </citation>
    <scope>NUCLEOTIDE SEQUENCE [LARGE SCALE GENOMIC DNA]</scope>
    <source>
        <strain evidence="2">Sxm20200214</strain>
        <tissue evidence="2">Leaf</tissue>
    </source>
</reference>